<gene>
    <name evidence="1" type="ORF">K443DRAFT_12702</name>
</gene>
<protein>
    <recommendedName>
        <fullName evidence="3">F-box domain-containing protein</fullName>
    </recommendedName>
</protein>
<dbReference type="EMBL" id="KN838832">
    <property type="protein sequence ID" value="KIJ93639.1"/>
    <property type="molecule type" value="Genomic_DNA"/>
</dbReference>
<keyword evidence="2" id="KW-1185">Reference proteome</keyword>
<dbReference type="Gene3D" id="3.80.10.10">
    <property type="entry name" value="Ribonuclease Inhibitor"/>
    <property type="match status" value="1"/>
</dbReference>
<organism evidence="1 2">
    <name type="scientific">Laccaria amethystina LaAM-08-1</name>
    <dbReference type="NCBI Taxonomy" id="1095629"/>
    <lineage>
        <taxon>Eukaryota</taxon>
        <taxon>Fungi</taxon>
        <taxon>Dikarya</taxon>
        <taxon>Basidiomycota</taxon>
        <taxon>Agaricomycotina</taxon>
        <taxon>Agaricomycetes</taxon>
        <taxon>Agaricomycetidae</taxon>
        <taxon>Agaricales</taxon>
        <taxon>Agaricineae</taxon>
        <taxon>Hydnangiaceae</taxon>
        <taxon>Laccaria</taxon>
    </lineage>
</organism>
<name>A0A0C9WIW2_9AGAR</name>
<dbReference type="OrthoDB" id="3069268at2759"/>
<dbReference type="Proteomes" id="UP000054477">
    <property type="component" value="Unassembled WGS sequence"/>
</dbReference>
<dbReference type="AlphaFoldDB" id="A0A0C9WIW2"/>
<proteinExistence type="predicted"/>
<evidence type="ECO:0000313" key="2">
    <source>
        <dbReference type="Proteomes" id="UP000054477"/>
    </source>
</evidence>
<evidence type="ECO:0000313" key="1">
    <source>
        <dbReference type="EMBL" id="KIJ93639.1"/>
    </source>
</evidence>
<evidence type="ECO:0008006" key="3">
    <source>
        <dbReference type="Google" id="ProtNLM"/>
    </source>
</evidence>
<reference evidence="1 2" key="1">
    <citation type="submission" date="2014-04" db="EMBL/GenBank/DDBJ databases">
        <authorList>
            <consortium name="DOE Joint Genome Institute"/>
            <person name="Kuo A."/>
            <person name="Kohler A."/>
            <person name="Nagy L.G."/>
            <person name="Floudas D."/>
            <person name="Copeland A."/>
            <person name="Barry K.W."/>
            <person name="Cichocki N."/>
            <person name="Veneault-Fourrey C."/>
            <person name="LaButti K."/>
            <person name="Lindquist E.A."/>
            <person name="Lipzen A."/>
            <person name="Lundell T."/>
            <person name="Morin E."/>
            <person name="Murat C."/>
            <person name="Sun H."/>
            <person name="Tunlid A."/>
            <person name="Henrissat B."/>
            <person name="Grigoriev I.V."/>
            <person name="Hibbett D.S."/>
            <person name="Martin F."/>
            <person name="Nordberg H.P."/>
            <person name="Cantor M.N."/>
            <person name="Hua S.X."/>
        </authorList>
    </citation>
    <scope>NUCLEOTIDE SEQUENCE [LARGE SCALE GENOMIC DNA]</scope>
    <source>
        <strain evidence="1 2">LaAM-08-1</strain>
    </source>
</reference>
<dbReference type="HOGENOM" id="CLU_021164_0_3_1"/>
<reference evidence="2" key="2">
    <citation type="submission" date="2015-01" db="EMBL/GenBank/DDBJ databases">
        <title>Evolutionary Origins and Diversification of the Mycorrhizal Mutualists.</title>
        <authorList>
            <consortium name="DOE Joint Genome Institute"/>
            <consortium name="Mycorrhizal Genomics Consortium"/>
            <person name="Kohler A."/>
            <person name="Kuo A."/>
            <person name="Nagy L.G."/>
            <person name="Floudas D."/>
            <person name="Copeland A."/>
            <person name="Barry K.W."/>
            <person name="Cichocki N."/>
            <person name="Veneault-Fourrey C."/>
            <person name="LaButti K."/>
            <person name="Lindquist E.A."/>
            <person name="Lipzen A."/>
            <person name="Lundell T."/>
            <person name="Morin E."/>
            <person name="Murat C."/>
            <person name="Riley R."/>
            <person name="Ohm R."/>
            <person name="Sun H."/>
            <person name="Tunlid A."/>
            <person name="Henrissat B."/>
            <person name="Grigoriev I.V."/>
            <person name="Hibbett D.S."/>
            <person name="Martin F."/>
        </authorList>
    </citation>
    <scope>NUCLEOTIDE SEQUENCE [LARGE SCALE GENOMIC DNA]</scope>
    <source>
        <strain evidence="2">LaAM-08-1</strain>
    </source>
</reference>
<dbReference type="InterPro" id="IPR032675">
    <property type="entry name" value="LRR_dom_sf"/>
</dbReference>
<sequence>MHRCLQIQELLSVIFQYVPVPCEDYPFSPNSLARLARTCKAFQDPALDTLWQSQYTLIPLLKCLPPDAWALKEGKFSITRDLAASDYKRVYFYSPRIRFFGRPYPYPKPSEAVETQVPYIIWSQKPSPGPLLCNVSEVELVSDTFIGLAVYPRLIIGPRIRDIQIRGGMKSLSWANVTAVLKEAAPSNLTSFMLRGSIGGLSWSENESLELLSTLRSVKTLVLSGPFCTSRDISTIAALPTLEHLHISVTKKAMENYIPPFGNKFPAITSLAIESETNDACQLMLVEIKSMTLRSLVVTRIGYKHWDLSSLFTALYSSNLALRLESLQVHHEPCIRFDPEEPILEESFKIDAHTFEFLDSFEHLRNLYIGSSSLALDDDDLLKLAKSLPQLDSLVFQDICDPENRPKCTFTGMQHVVQFCPKLNNLVLRLNARRTPIFVPQPDSPMGAHLTSLNLCNSPISNAYEVGSYLAMLLPLLTDFSLRHPQTDRYSEEEEAEAKRYYRIWLKVKDILCSSARS</sequence>
<dbReference type="SUPFAM" id="SSF52047">
    <property type="entry name" value="RNI-like"/>
    <property type="match status" value="1"/>
</dbReference>
<dbReference type="STRING" id="1095629.A0A0C9WIW2"/>
<accession>A0A0C9WIW2</accession>